<evidence type="ECO:0000313" key="2">
    <source>
        <dbReference type="Proteomes" id="UP000094329"/>
    </source>
</evidence>
<dbReference type="EMBL" id="MDTU01000001">
    <property type="protein sequence ID" value="ODN43883.1"/>
    <property type="molecule type" value="Genomic_DNA"/>
</dbReference>
<sequence length="74" mass="8652">MSTNKLICVTPFKDHLEYTNNLKNMSSEEIEQYCQMIEEQLYLGNSLNRGLQEDILKFAKSIKNEINSDYAFNP</sequence>
<dbReference type="Proteomes" id="UP000094329">
    <property type="component" value="Unassembled WGS sequence"/>
</dbReference>
<comment type="caution">
    <text evidence="1">The sequence shown here is derived from an EMBL/GenBank/DDBJ whole genome shotgun (WGS) entry which is preliminary data.</text>
</comment>
<organism evidence="1 2">
    <name type="scientific">Piscirickettsia litoralis</name>
    <dbReference type="NCBI Taxonomy" id="1891921"/>
    <lineage>
        <taxon>Bacteria</taxon>
        <taxon>Pseudomonadati</taxon>
        <taxon>Pseudomonadota</taxon>
        <taxon>Gammaproteobacteria</taxon>
        <taxon>Thiotrichales</taxon>
        <taxon>Piscirickettsiaceae</taxon>
        <taxon>Piscirickettsia</taxon>
    </lineage>
</organism>
<evidence type="ECO:0000313" key="1">
    <source>
        <dbReference type="EMBL" id="ODN43883.1"/>
    </source>
</evidence>
<keyword evidence="2" id="KW-1185">Reference proteome</keyword>
<name>A0ABX3A8A8_9GAMM</name>
<accession>A0ABX3A8A8</accession>
<dbReference type="RefSeq" id="WP_069313679.1">
    <property type="nucleotide sequence ID" value="NZ_MDTU01000001.1"/>
</dbReference>
<gene>
    <name evidence="1" type="ORF">BGC07_14535</name>
</gene>
<protein>
    <submittedName>
        <fullName evidence="1">Uncharacterized protein</fullName>
    </submittedName>
</protein>
<proteinExistence type="predicted"/>
<reference evidence="1 2" key="1">
    <citation type="submission" date="2016-08" db="EMBL/GenBank/DDBJ databases">
        <title>Draft genome sequence of Candidatus Piscirickettsia litoralis, from seawater.</title>
        <authorList>
            <person name="Wan X."/>
            <person name="Lee A.J."/>
            <person name="Hou S."/>
            <person name="Donachie S.P."/>
        </authorList>
    </citation>
    <scope>NUCLEOTIDE SEQUENCE [LARGE SCALE GENOMIC DNA]</scope>
    <source>
        <strain evidence="1 2">Y2</strain>
    </source>
</reference>